<reference evidence="1 2" key="1">
    <citation type="submission" date="2024-03" db="EMBL/GenBank/DDBJ databases">
        <authorList>
            <consortium name="ELIXIR-Norway"/>
            <consortium name="Elixir Norway"/>
        </authorList>
    </citation>
    <scope>NUCLEOTIDE SEQUENCE [LARGE SCALE GENOMIC DNA]</scope>
</reference>
<accession>A0ABP1BBA5</accession>
<evidence type="ECO:0000313" key="2">
    <source>
        <dbReference type="Proteomes" id="UP001497522"/>
    </source>
</evidence>
<feature type="non-terminal residue" evidence="1">
    <location>
        <position position="58"/>
    </location>
</feature>
<protein>
    <submittedName>
        <fullName evidence="1">Uncharacterized protein</fullName>
    </submittedName>
</protein>
<proteinExistence type="predicted"/>
<gene>
    <name evidence="1" type="ORF">CSSPJE1EN2_LOCUS15017</name>
</gene>
<evidence type="ECO:0000313" key="1">
    <source>
        <dbReference type="EMBL" id="CAK9872420.1"/>
    </source>
</evidence>
<organism evidence="1 2">
    <name type="scientific">Sphagnum jensenii</name>
    <dbReference type="NCBI Taxonomy" id="128206"/>
    <lineage>
        <taxon>Eukaryota</taxon>
        <taxon>Viridiplantae</taxon>
        <taxon>Streptophyta</taxon>
        <taxon>Embryophyta</taxon>
        <taxon>Bryophyta</taxon>
        <taxon>Sphagnophytina</taxon>
        <taxon>Sphagnopsida</taxon>
        <taxon>Sphagnales</taxon>
        <taxon>Sphagnaceae</taxon>
        <taxon>Sphagnum</taxon>
    </lineage>
</organism>
<sequence length="58" mass="6432">SLYSSLLKPPLWVTMPPSQPSFFFPLSNLLHLSCPINCLLPSVYDKKIASTCHPCQGI</sequence>
<name>A0ABP1BBA5_9BRYO</name>
<dbReference type="Proteomes" id="UP001497522">
    <property type="component" value="Chromosome 2"/>
</dbReference>
<feature type="non-terminal residue" evidence="1">
    <location>
        <position position="1"/>
    </location>
</feature>
<keyword evidence="2" id="KW-1185">Reference proteome</keyword>
<dbReference type="EMBL" id="OZ023703">
    <property type="protein sequence ID" value="CAK9872420.1"/>
    <property type="molecule type" value="Genomic_DNA"/>
</dbReference>